<dbReference type="EMBL" id="KZ293496">
    <property type="protein sequence ID" value="PBK59855.1"/>
    <property type="molecule type" value="Genomic_DNA"/>
</dbReference>
<evidence type="ECO:0000313" key="2">
    <source>
        <dbReference type="Proteomes" id="UP000218334"/>
    </source>
</evidence>
<keyword evidence="2" id="KW-1185">Reference proteome</keyword>
<protein>
    <submittedName>
        <fullName evidence="1">Uncharacterized protein</fullName>
    </submittedName>
</protein>
<dbReference type="Proteomes" id="UP000218334">
    <property type="component" value="Unassembled WGS sequence"/>
</dbReference>
<evidence type="ECO:0000313" key="1">
    <source>
        <dbReference type="EMBL" id="PBK59855.1"/>
    </source>
</evidence>
<reference evidence="2" key="1">
    <citation type="journal article" date="2017" name="Nat. Ecol. Evol.">
        <title>Genome expansion and lineage-specific genetic innovations in the forest pathogenic fungi Armillaria.</title>
        <authorList>
            <person name="Sipos G."/>
            <person name="Prasanna A.N."/>
            <person name="Walter M.C."/>
            <person name="O'Connor E."/>
            <person name="Balint B."/>
            <person name="Krizsan K."/>
            <person name="Kiss B."/>
            <person name="Hess J."/>
            <person name="Varga T."/>
            <person name="Slot J."/>
            <person name="Riley R."/>
            <person name="Boka B."/>
            <person name="Rigling D."/>
            <person name="Barry K."/>
            <person name="Lee J."/>
            <person name="Mihaltcheva S."/>
            <person name="LaButti K."/>
            <person name="Lipzen A."/>
            <person name="Waldron R."/>
            <person name="Moloney N.M."/>
            <person name="Sperisen C."/>
            <person name="Kredics L."/>
            <person name="Vagvoelgyi C."/>
            <person name="Patrignani A."/>
            <person name="Fitzpatrick D."/>
            <person name="Nagy I."/>
            <person name="Doyle S."/>
            <person name="Anderson J.B."/>
            <person name="Grigoriev I.V."/>
            <person name="Gueldener U."/>
            <person name="Muensterkoetter M."/>
            <person name="Nagy L.G."/>
        </authorList>
    </citation>
    <scope>NUCLEOTIDE SEQUENCE [LARGE SCALE GENOMIC DNA]</scope>
    <source>
        <strain evidence="2">28-4</strain>
    </source>
</reference>
<proteinExistence type="predicted"/>
<organism evidence="1 2">
    <name type="scientific">Armillaria solidipes</name>
    <dbReference type="NCBI Taxonomy" id="1076256"/>
    <lineage>
        <taxon>Eukaryota</taxon>
        <taxon>Fungi</taxon>
        <taxon>Dikarya</taxon>
        <taxon>Basidiomycota</taxon>
        <taxon>Agaricomycotina</taxon>
        <taxon>Agaricomycetes</taxon>
        <taxon>Agaricomycetidae</taxon>
        <taxon>Agaricales</taxon>
        <taxon>Marasmiineae</taxon>
        <taxon>Physalacriaceae</taxon>
        <taxon>Armillaria</taxon>
    </lineage>
</organism>
<accession>A0A2H3ALV9</accession>
<sequence>MSIETQYPVNAGTGYGAAKGSPLVWSMPYSCPKFLTTQKDLQTWFSSCATGRHQGDPVMVFGRGIAKALQCFANKIWSNGSEHFHKSIDDMVGSPDEARVLDMLVLFKAMDVACSFSHPTPGRPHHPNYNAMNLSQEELDTLEPLRTWCQKLSEIPKQRPVLPSTSFLAEGAPLAHMYSRRWVETWQKITCLLDFLGVYIHFILHHHSVDPRWTQYIRRTGINDEEYLEKLERDLPHVKKVFTVAVAISPLFIIVDDSMYNTISVSRALQIGGRLSSMGKPALVLHIEGVLWRSIFRVACRSCSSEIALTQFLDDVQPLLPASPRRGNNSILADMLQDEVAMVEREWFLGEWFSDAIQLIQQERVLGSEARIAAATQVWLDENRSHWGEISHHEEVPAE</sequence>
<dbReference type="AlphaFoldDB" id="A0A2H3ALV9"/>
<gene>
    <name evidence="1" type="ORF">ARMSODRAFT_1027053</name>
</gene>
<name>A0A2H3ALV9_9AGAR</name>